<dbReference type="AlphaFoldDB" id="A0A1H1CSA9"/>
<keyword evidence="3" id="KW-1185">Reference proteome</keyword>
<feature type="region of interest" description="Disordered" evidence="1">
    <location>
        <begin position="1"/>
        <end position="57"/>
    </location>
</feature>
<evidence type="ECO:0008006" key="4">
    <source>
        <dbReference type="Google" id="ProtNLM"/>
    </source>
</evidence>
<sequence>MSKKQNKVNPEESRRVAEKNYEPSDYKGNTQIEKGLAETHEQASDDYFEGTLDQKRE</sequence>
<evidence type="ECO:0000313" key="3">
    <source>
        <dbReference type="Proteomes" id="UP000199444"/>
    </source>
</evidence>
<evidence type="ECO:0000313" key="2">
    <source>
        <dbReference type="EMBL" id="SDQ67062.1"/>
    </source>
</evidence>
<proteinExistence type="predicted"/>
<feature type="compositionally biased region" description="Basic and acidic residues" evidence="1">
    <location>
        <begin position="9"/>
        <end position="25"/>
    </location>
</feature>
<dbReference type="STRING" id="553311.SAMN05216231_2382"/>
<accession>A0A1H1CSA9</accession>
<dbReference type="Proteomes" id="UP000199444">
    <property type="component" value="Unassembled WGS sequence"/>
</dbReference>
<dbReference type="Pfam" id="PF13217">
    <property type="entry name" value="DUF4025"/>
    <property type="match status" value="1"/>
</dbReference>
<evidence type="ECO:0000256" key="1">
    <source>
        <dbReference type="SAM" id="MobiDB-lite"/>
    </source>
</evidence>
<protein>
    <recommendedName>
        <fullName evidence="4">DUF4025 domain-containing protein</fullName>
    </recommendedName>
</protein>
<dbReference type="EMBL" id="FNKD01000002">
    <property type="protein sequence ID" value="SDQ67062.1"/>
    <property type="molecule type" value="Genomic_DNA"/>
</dbReference>
<name>A0A1H1CSA9_9BACI</name>
<reference evidence="2 3" key="1">
    <citation type="submission" date="2016-10" db="EMBL/GenBank/DDBJ databases">
        <authorList>
            <person name="de Groot N.N."/>
        </authorList>
    </citation>
    <scope>NUCLEOTIDE SEQUENCE [LARGE SCALE GENOMIC DNA]</scope>
    <source>
        <strain evidence="2 3">CGMCC 1.10449</strain>
    </source>
</reference>
<dbReference type="InterPro" id="IPR025100">
    <property type="entry name" value="DUF4025"/>
</dbReference>
<gene>
    <name evidence="2" type="ORF">SAMN05216231_2382</name>
</gene>
<organism evidence="2 3">
    <name type="scientific">Virgibacillus salinus</name>
    <dbReference type="NCBI Taxonomy" id="553311"/>
    <lineage>
        <taxon>Bacteria</taxon>
        <taxon>Bacillati</taxon>
        <taxon>Bacillota</taxon>
        <taxon>Bacilli</taxon>
        <taxon>Bacillales</taxon>
        <taxon>Bacillaceae</taxon>
        <taxon>Virgibacillus</taxon>
    </lineage>
</organism>